<evidence type="ECO:0000313" key="2">
    <source>
        <dbReference type="Proteomes" id="UP001732700"/>
    </source>
</evidence>
<dbReference type="Proteomes" id="UP001732700">
    <property type="component" value="Chromosome 3C"/>
</dbReference>
<evidence type="ECO:0000313" key="1">
    <source>
        <dbReference type="EnsemblPlants" id="AVESA.00010b.r2.3CG0489940.1.CDS"/>
    </source>
</evidence>
<name>A0ACD5VNF2_AVESA</name>
<dbReference type="EnsemblPlants" id="AVESA.00010b.r2.3CG0489940.1">
    <property type="protein sequence ID" value="AVESA.00010b.r2.3CG0489940.1.CDS"/>
    <property type="gene ID" value="AVESA.00010b.r2.3CG0489940"/>
</dbReference>
<sequence length="447" mass="50300">MEEACPAVCEICGSRQKQEVMAKCSQCNGSQHRYCLEVVAFEMSGGWCCSDCQKKANGYTKPVQGESKGPMIDNNRRSMAHQIGVKTPQIYENSKVKFIPCEEAALLTKERPRTKFVARLTRSQVRPVSPTSMKCISPNKQFRPASPQNVKPSSSMKSILPSRQIGPSSPRSMKLKCLSPSRSDNQVLSLRPCVVASQNLIKVDDINMGPKVRSGAVIPKFPQNTKRAVRQNDHLLQPKEEKGDIAARVKGNSWVDDQPRGENEFNTSDANIGCQSEPKSLHHNIDMPVVISSSVEYARRPPPEALCWTGCIVLSNGENHNFGEFKAYHPARVSPRVCNIAKNMPNNLQLKIFPRMKYWPMTFEQICPVYDDVALIFFSAELDCCKKKRCHHLFETYCGFVMKAYIDDMMLLIYSSEVLPPDSQWIDGESYLWGVFAKPKAKRNPVT</sequence>
<reference evidence="1" key="1">
    <citation type="submission" date="2021-05" db="EMBL/GenBank/DDBJ databases">
        <authorList>
            <person name="Scholz U."/>
            <person name="Mascher M."/>
            <person name="Fiebig A."/>
        </authorList>
    </citation>
    <scope>NUCLEOTIDE SEQUENCE [LARGE SCALE GENOMIC DNA]</scope>
</reference>
<keyword evidence="2" id="KW-1185">Reference proteome</keyword>
<organism evidence="1 2">
    <name type="scientific">Avena sativa</name>
    <name type="common">Oat</name>
    <dbReference type="NCBI Taxonomy" id="4498"/>
    <lineage>
        <taxon>Eukaryota</taxon>
        <taxon>Viridiplantae</taxon>
        <taxon>Streptophyta</taxon>
        <taxon>Embryophyta</taxon>
        <taxon>Tracheophyta</taxon>
        <taxon>Spermatophyta</taxon>
        <taxon>Magnoliopsida</taxon>
        <taxon>Liliopsida</taxon>
        <taxon>Poales</taxon>
        <taxon>Poaceae</taxon>
        <taxon>BOP clade</taxon>
        <taxon>Pooideae</taxon>
        <taxon>Poodae</taxon>
        <taxon>Poeae</taxon>
        <taxon>Poeae Chloroplast Group 1 (Aveneae type)</taxon>
        <taxon>Aveninae</taxon>
        <taxon>Avena</taxon>
    </lineage>
</organism>
<accession>A0ACD5VNF2</accession>
<reference evidence="1" key="2">
    <citation type="submission" date="2025-09" db="UniProtKB">
        <authorList>
            <consortium name="EnsemblPlants"/>
        </authorList>
    </citation>
    <scope>IDENTIFICATION</scope>
</reference>
<protein>
    <submittedName>
        <fullName evidence="1">Uncharacterized protein</fullName>
    </submittedName>
</protein>
<proteinExistence type="predicted"/>